<feature type="signal peptide" evidence="1">
    <location>
        <begin position="1"/>
        <end position="28"/>
    </location>
</feature>
<dbReference type="AlphaFoldDB" id="A0A1Z4BUR2"/>
<name>A0A1Z4BUR2_9GAMM</name>
<dbReference type="Proteomes" id="UP000197019">
    <property type="component" value="Chromosome"/>
</dbReference>
<dbReference type="RefSeq" id="WP_088617881.1">
    <property type="nucleotide sequence ID" value="NZ_CP022129.1"/>
</dbReference>
<evidence type="ECO:0008006" key="4">
    <source>
        <dbReference type="Google" id="ProtNLM"/>
    </source>
</evidence>
<reference evidence="2 3" key="1">
    <citation type="submission" date="2017-06" db="EMBL/GenBank/DDBJ databases">
        <title>Genome Sequencing of the methanotroph Methylovulum psychrotolerants str. HV10-M2 isolated from a high-altitude environment.</title>
        <authorList>
            <person name="Mateos-Rivera A."/>
        </authorList>
    </citation>
    <scope>NUCLEOTIDE SEQUENCE [LARGE SCALE GENOMIC DNA]</scope>
    <source>
        <strain evidence="2 3">HV10_M2</strain>
    </source>
</reference>
<evidence type="ECO:0000313" key="3">
    <source>
        <dbReference type="Proteomes" id="UP000197019"/>
    </source>
</evidence>
<accession>A0A1Z4BUR2</accession>
<evidence type="ECO:0000313" key="2">
    <source>
        <dbReference type="EMBL" id="ASF44998.1"/>
    </source>
</evidence>
<keyword evidence="3" id="KW-1185">Reference proteome</keyword>
<evidence type="ECO:0000256" key="1">
    <source>
        <dbReference type="SAM" id="SignalP"/>
    </source>
</evidence>
<protein>
    <recommendedName>
        <fullName evidence="4">Glycine zipper domain-containing protein</fullName>
    </recommendedName>
</protein>
<gene>
    <name evidence="2" type="ORF">CEK71_02350</name>
</gene>
<proteinExistence type="predicted"/>
<dbReference type="EMBL" id="CP022129">
    <property type="protein sequence ID" value="ASF44998.1"/>
    <property type="molecule type" value="Genomic_DNA"/>
</dbReference>
<feature type="chain" id="PRO_5012328572" description="Glycine zipper domain-containing protein" evidence="1">
    <location>
        <begin position="29"/>
        <end position="225"/>
    </location>
</feature>
<dbReference type="KEGG" id="mpsy:CEK71_02350"/>
<sequence length="225" mass="22920">MKKMHCKLIATAVTGALLLSGCNSIQQASSAMGSTGTGVLAGVAVGAGAGVLCDKLTNGKNSMECIAAGLAAGALAGYLAASLDEAAEKSVPVMDCASVKKRMAYPANATQPKAVMRLDAANSLLLVKPGEKPKITFKMDLATPTINGAPQAIPVKISIDNQLSKANTKGCGGDYNFPVSLDSSTEQGPHYSLVKLLNAQDNTEIAGGTLNVCYTVASDGVNRCQ</sequence>
<organism evidence="2 3">
    <name type="scientific">Methylovulum psychrotolerans</name>
    <dbReference type="NCBI Taxonomy" id="1704499"/>
    <lineage>
        <taxon>Bacteria</taxon>
        <taxon>Pseudomonadati</taxon>
        <taxon>Pseudomonadota</taxon>
        <taxon>Gammaproteobacteria</taxon>
        <taxon>Methylococcales</taxon>
        <taxon>Methylococcaceae</taxon>
        <taxon>Methylovulum</taxon>
    </lineage>
</organism>
<dbReference type="PROSITE" id="PS51257">
    <property type="entry name" value="PROKAR_LIPOPROTEIN"/>
    <property type="match status" value="1"/>
</dbReference>
<keyword evidence="1" id="KW-0732">Signal</keyword>